<accession>A0AAD4BBS7</accession>
<name>A0AAD4BBS7_BOLED</name>
<reference evidence="1" key="1">
    <citation type="submission" date="2019-10" db="EMBL/GenBank/DDBJ databases">
        <authorList>
            <consortium name="DOE Joint Genome Institute"/>
            <person name="Kuo A."/>
            <person name="Miyauchi S."/>
            <person name="Kiss E."/>
            <person name="Drula E."/>
            <person name="Kohler A."/>
            <person name="Sanchez-Garcia M."/>
            <person name="Andreopoulos B."/>
            <person name="Barry K.W."/>
            <person name="Bonito G."/>
            <person name="Buee M."/>
            <person name="Carver A."/>
            <person name="Chen C."/>
            <person name="Cichocki N."/>
            <person name="Clum A."/>
            <person name="Culley D."/>
            <person name="Crous P.W."/>
            <person name="Fauchery L."/>
            <person name="Girlanda M."/>
            <person name="Hayes R."/>
            <person name="Keri Z."/>
            <person name="LaButti K."/>
            <person name="Lipzen A."/>
            <person name="Lombard V."/>
            <person name="Magnuson J."/>
            <person name="Maillard F."/>
            <person name="Morin E."/>
            <person name="Murat C."/>
            <person name="Nolan M."/>
            <person name="Ohm R."/>
            <person name="Pangilinan J."/>
            <person name="Pereira M."/>
            <person name="Perotto S."/>
            <person name="Peter M."/>
            <person name="Riley R."/>
            <person name="Sitrit Y."/>
            <person name="Stielow B."/>
            <person name="Szollosi G."/>
            <person name="Zifcakova L."/>
            <person name="Stursova M."/>
            <person name="Spatafora J.W."/>
            <person name="Tedersoo L."/>
            <person name="Vaario L.-M."/>
            <person name="Yamada A."/>
            <person name="Yan M."/>
            <person name="Wang P."/>
            <person name="Xu J."/>
            <person name="Bruns T."/>
            <person name="Baldrian P."/>
            <person name="Vilgalys R."/>
            <person name="Henrissat B."/>
            <person name="Grigoriev I.V."/>
            <person name="Hibbett D."/>
            <person name="Nagy L.G."/>
            <person name="Martin F.M."/>
        </authorList>
    </citation>
    <scope>NUCLEOTIDE SEQUENCE</scope>
    <source>
        <strain evidence="1">BED1</strain>
    </source>
</reference>
<gene>
    <name evidence="1" type="ORF">L210DRAFT_3583597</name>
</gene>
<protein>
    <submittedName>
        <fullName evidence="1">Uncharacterized protein</fullName>
    </submittedName>
</protein>
<keyword evidence="2" id="KW-1185">Reference proteome</keyword>
<sequence>MAFAGILSASGRPLCVPSMRSWLWRVSRQRQSTLVQAMGIMLTGTSTTASFESLERQPFGKQVT</sequence>
<proteinExistence type="predicted"/>
<comment type="caution">
    <text evidence="1">The sequence shown here is derived from an EMBL/GenBank/DDBJ whole genome shotgun (WGS) entry which is preliminary data.</text>
</comment>
<dbReference type="AlphaFoldDB" id="A0AAD4BBS7"/>
<dbReference type="EMBL" id="WHUW01000274">
    <property type="protein sequence ID" value="KAF8416099.1"/>
    <property type="molecule type" value="Genomic_DNA"/>
</dbReference>
<reference evidence="1" key="2">
    <citation type="journal article" date="2020" name="Nat. Commun.">
        <title>Large-scale genome sequencing of mycorrhizal fungi provides insights into the early evolution of symbiotic traits.</title>
        <authorList>
            <person name="Miyauchi S."/>
            <person name="Kiss E."/>
            <person name="Kuo A."/>
            <person name="Drula E."/>
            <person name="Kohler A."/>
            <person name="Sanchez-Garcia M."/>
            <person name="Morin E."/>
            <person name="Andreopoulos B."/>
            <person name="Barry K.W."/>
            <person name="Bonito G."/>
            <person name="Buee M."/>
            <person name="Carver A."/>
            <person name="Chen C."/>
            <person name="Cichocki N."/>
            <person name="Clum A."/>
            <person name="Culley D."/>
            <person name="Crous P.W."/>
            <person name="Fauchery L."/>
            <person name="Girlanda M."/>
            <person name="Hayes R.D."/>
            <person name="Keri Z."/>
            <person name="LaButti K."/>
            <person name="Lipzen A."/>
            <person name="Lombard V."/>
            <person name="Magnuson J."/>
            <person name="Maillard F."/>
            <person name="Murat C."/>
            <person name="Nolan M."/>
            <person name="Ohm R.A."/>
            <person name="Pangilinan J."/>
            <person name="Pereira M.F."/>
            <person name="Perotto S."/>
            <person name="Peter M."/>
            <person name="Pfister S."/>
            <person name="Riley R."/>
            <person name="Sitrit Y."/>
            <person name="Stielow J.B."/>
            <person name="Szollosi G."/>
            <person name="Zifcakova L."/>
            <person name="Stursova M."/>
            <person name="Spatafora J.W."/>
            <person name="Tedersoo L."/>
            <person name="Vaario L.M."/>
            <person name="Yamada A."/>
            <person name="Yan M."/>
            <person name="Wang P."/>
            <person name="Xu J."/>
            <person name="Bruns T."/>
            <person name="Baldrian P."/>
            <person name="Vilgalys R."/>
            <person name="Dunand C."/>
            <person name="Henrissat B."/>
            <person name="Grigoriev I.V."/>
            <person name="Hibbett D."/>
            <person name="Nagy L.G."/>
            <person name="Martin F.M."/>
        </authorList>
    </citation>
    <scope>NUCLEOTIDE SEQUENCE</scope>
    <source>
        <strain evidence="1">BED1</strain>
    </source>
</reference>
<organism evidence="1 2">
    <name type="scientific">Boletus edulis BED1</name>
    <dbReference type="NCBI Taxonomy" id="1328754"/>
    <lineage>
        <taxon>Eukaryota</taxon>
        <taxon>Fungi</taxon>
        <taxon>Dikarya</taxon>
        <taxon>Basidiomycota</taxon>
        <taxon>Agaricomycotina</taxon>
        <taxon>Agaricomycetes</taxon>
        <taxon>Agaricomycetidae</taxon>
        <taxon>Boletales</taxon>
        <taxon>Boletineae</taxon>
        <taxon>Boletaceae</taxon>
        <taxon>Boletoideae</taxon>
        <taxon>Boletus</taxon>
    </lineage>
</organism>
<evidence type="ECO:0000313" key="1">
    <source>
        <dbReference type="EMBL" id="KAF8416099.1"/>
    </source>
</evidence>
<evidence type="ECO:0000313" key="2">
    <source>
        <dbReference type="Proteomes" id="UP001194468"/>
    </source>
</evidence>
<dbReference type="Proteomes" id="UP001194468">
    <property type="component" value="Unassembled WGS sequence"/>
</dbReference>